<dbReference type="InterPro" id="IPR058778">
    <property type="entry name" value="HTH_FAR1-11-like"/>
</dbReference>
<evidence type="ECO:0000256" key="5">
    <source>
        <dbReference type="SAM" id="MobiDB-lite"/>
    </source>
</evidence>
<dbReference type="PANTHER" id="PTHR47718">
    <property type="entry name" value="OS01G0519700 PROTEIN"/>
    <property type="match status" value="1"/>
</dbReference>
<dbReference type="OrthoDB" id="1427333at2759"/>
<dbReference type="InterPro" id="IPR007527">
    <property type="entry name" value="Znf_SWIM"/>
</dbReference>
<dbReference type="AlphaFoldDB" id="A0A444XLR5"/>
<feature type="domain" description="SWIM-type" evidence="6">
    <location>
        <begin position="529"/>
        <end position="577"/>
    </location>
</feature>
<dbReference type="Proteomes" id="UP000289738">
    <property type="component" value="Chromosome B09"/>
</dbReference>
<sequence length="752" mass="87126">MDEDTNVEPMFDYHGFDEGYNIDSLEDIGMIEFWNIRDEDVCHFHFSDVNIAFEFYNRYARTKSFSARKNRTRKSHAGALKLKNFVCHREGFKPQNNYGIGNLKRKHTPETRCGCSAMMEIRVDAPSGRWFISYFSDKHNHPLLDPRLTGLLPGHRFMFEADIGHMVNMKKGGISVRQIYRALANQTGGYEYLSFMQRDMYNKIAKQRRQLPGDAYEALKYLEDQATNDPSLYFNHHMDADGTLRNLFWCDGLSRANYSLFGDVLAFDATYRKNKYMCPLVVFFGVNHHNQTIIFAAALICDEEKDTYRWLLQQLKVAMNGKAPVSVITDGDLSMKFTIEKEFPNAHHRLCAWHLIRNATSNIGKPLFTSMFKNCMLGDYEIDVFRQKWFEMVEGFGIENKNWVLDMHKKRHSWATAHIRGKFFAGFRTTSRCEGLNSIIAKYVNSRYNLVEFIQHFNPCVDHIRWKEVQADLASVNGRPSMQTCFQQLKRSAANVYTLSIFHMFQPILVRAASMKVINMRQTGSYVIYSVGLDRMPNEMWRVFCCDIEMEFNCLCMRMESFGIPCEHIVCVLVHEDIEELPRSLVLPRWTKTAKVGLQNAVGLHWDSLMLSQYSCLMDWFRQLANFACRDNERFIFTREMAMNLLKQFKEEDAAQKELVNDADSVRDGVQVDAFGAGLATNDLGYSMPRDPRKYRTKGGLHSLIKENIDVDSVSEGHGNDTFDNDSDDHMNIEDDSLVYDENASYNSNEVL</sequence>
<evidence type="ECO:0000256" key="3">
    <source>
        <dbReference type="ARBA" id="ARBA00022833"/>
    </source>
</evidence>
<dbReference type="InterPro" id="IPR018289">
    <property type="entry name" value="MULE_transposase_dom"/>
</dbReference>
<evidence type="ECO:0000313" key="8">
    <source>
        <dbReference type="Proteomes" id="UP000289738"/>
    </source>
</evidence>
<dbReference type="Pfam" id="PF03101">
    <property type="entry name" value="FAR1"/>
    <property type="match status" value="1"/>
</dbReference>
<gene>
    <name evidence="7" type="ORF">Ahy_B09g096681</name>
</gene>
<keyword evidence="1" id="KW-0479">Metal-binding</keyword>
<evidence type="ECO:0000313" key="7">
    <source>
        <dbReference type="EMBL" id="RYQ90637.1"/>
    </source>
</evidence>
<dbReference type="Pfam" id="PF26175">
    <property type="entry name" value="HTH_FAR1"/>
    <property type="match status" value="1"/>
</dbReference>
<protein>
    <recommendedName>
        <fullName evidence="6">SWIM-type domain-containing protein</fullName>
    </recommendedName>
</protein>
<organism evidence="7 8">
    <name type="scientific">Arachis hypogaea</name>
    <name type="common">Peanut</name>
    <dbReference type="NCBI Taxonomy" id="3818"/>
    <lineage>
        <taxon>Eukaryota</taxon>
        <taxon>Viridiplantae</taxon>
        <taxon>Streptophyta</taxon>
        <taxon>Embryophyta</taxon>
        <taxon>Tracheophyta</taxon>
        <taxon>Spermatophyta</taxon>
        <taxon>Magnoliopsida</taxon>
        <taxon>eudicotyledons</taxon>
        <taxon>Gunneridae</taxon>
        <taxon>Pentapetalae</taxon>
        <taxon>rosids</taxon>
        <taxon>fabids</taxon>
        <taxon>Fabales</taxon>
        <taxon>Fabaceae</taxon>
        <taxon>Papilionoideae</taxon>
        <taxon>50 kb inversion clade</taxon>
        <taxon>dalbergioids sensu lato</taxon>
        <taxon>Dalbergieae</taxon>
        <taxon>Pterocarpus clade</taxon>
        <taxon>Arachis</taxon>
    </lineage>
</organism>
<dbReference type="PANTHER" id="PTHR47718:SF15">
    <property type="entry name" value="PROTEIN FAR1-RELATED SEQUENCE 5-LIKE"/>
    <property type="match status" value="1"/>
</dbReference>
<keyword evidence="2 4" id="KW-0863">Zinc-finger</keyword>
<dbReference type="EMBL" id="SDMP01000019">
    <property type="protein sequence ID" value="RYQ90637.1"/>
    <property type="molecule type" value="Genomic_DNA"/>
</dbReference>
<keyword evidence="8" id="KW-1185">Reference proteome</keyword>
<evidence type="ECO:0000256" key="4">
    <source>
        <dbReference type="PROSITE-ProRule" id="PRU00325"/>
    </source>
</evidence>
<dbReference type="SMART" id="SM00575">
    <property type="entry name" value="ZnF_PMZ"/>
    <property type="match status" value="1"/>
</dbReference>
<dbReference type="PROSITE" id="PS50966">
    <property type="entry name" value="ZF_SWIM"/>
    <property type="match status" value="1"/>
</dbReference>
<dbReference type="InterPro" id="IPR006564">
    <property type="entry name" value="Znf_PMZ"/>
</dbReference>
<reference evidence="7 8" key="1">
    <citation type="submission" date="2019-01" db="EMBL/GenBank/DDBJ databases">
        <title>Sequencing of cultivated peanut Arachis hypogaea provides insights into genome evolution and oil improvement.</title>
        <authorList>
            <person name="Chen X."/>
        </authorList>
    </citation>
    <scope>NUCLEOTIDE SEQUENCE [LARGE SCALE GENOMIC DNA]</scope>
    <source>
        <strain evidence="8">cv. Fuhuasheng</strain>
        <tissue evidence="7">Leaves</tissue>
    </source>
</reference>
<comment type="caution">
    <text evidence="7">The sequence shown here is derived from an EMBL/GenBank/DDBJ whole genome shotgun (WGS) entry which is preliminary data.</text>
</comment>
<dbReference type="GO" id="GO:0008270">
    <property type="term" value="F:zinc ion binding"/>
    <property type="evidence" value="ECO:0007669"/>
    <property type="project" value="UniProtKB-KW"/>
</dbReference>
<evidence type="ECO:0000256" key="2">
    <source>
        <dbReference type="ARBA" id="ARBA00022771"/>
    </source>
</evidence>
<dbReference type="STRING" id="3818.A0A444XLR5"/>
<name>A0A444XLR5_ARAHY</name>
<evidence type="ECO:0000256" key="1">
    <source>
        <dbReference type="ARBA" id="ARBA00022723"/>
    </source>
</evidence>
<proteinExistence type="predicted"/>
<feature type="region of interest" description="Disordered" evidence="5">
    <location>
        <begin position="713"/>
        <end position="733"/>
    </location>
</feature>
<keyword evidence="3" id="KW-0862">Zinc</keyword>
<evidence type="ECO:0000259" key="6">
    <source>
        <dbReference type="PROSITE" id="PS50966"/>
    </source>
</evidence>
<dbReference type="Pfam" id="PF10551">
    <property type="entry name" value="MULE"/>
    <property type="match status" value="1"/>
</dbReference>
<dbReference type="InterPro" id="IPR004330">
    <property type="entry name" value="FAR1_DNA_bnd_dom"/>
</dbReference>
<accession>A0A444XLR5</accession>